<dbReference type="Proteomes" id="UP000253501">
    <property type="component" value="Unassembled WGS sequence"/>
</dbReference>
<keyword evidence="1" id="KW-0472">Membrane</keyword>
<name>A0A367PS07_CUPNE</name>
<dbReference type="AlphaFoldDB" id="A0A367PS07"/>
<dbReference type="EMBL" id="QDHA01000008">
    <property type="protein sequence ID" value="RCJ09826.1"/>
    <property type="molecule type" value="Genomic_DNA"/>
</dbReference>
<keyword evidence="1" id="KW-1133">Transmembrane helix</keyword>
<dbReference type="RefSeq" id="WP_114130849.1">
    <property type="nucleotide sequence ID" value="NZ_CP068435.1"/>
</dbReference>
<feature type="transmembrane region" description="Helical" evidence="1">
    <location>
        <begin position="29"/>
        <end position="48"/>
    </location>
</feature>
<proteinExistence type="predicted"/>
<evidence type="ECO:0000313" key="2">
    <source>
        <dbReference type="EMBL" id="RCJ09826.1"/>
    </source>
</evidence>
<accession>A0A367PS07</accession>
<evidence type="ECO:0000256" key="1">
    <source>
        <dbReference type="SAM" id="Phobius"/>
    </source>
</evidence>
<protein>
    <submittedName>
        <fullName evidence="2">Uncharacterized protein</fullName>
    </submittedName>
</protein>
<evidence type="ECO:0000313" key="3">
    <source>
        <dbReference type="Proteomes" id="UP000253501"/>
    </source>
</evidence>
<organism evidence="2 3">
    <name type="scientific">Cupriavidus necator</name>
    <name type="common">Alcaligenes eutrophus</name>
    <name type="synonym">Ralstonia eutropha</name>
    <dbReference type="NCBI Taxonomy" id="106590"/>
    <lineage>
        <taxon>Bacteria</taxon>
        <taxon>Pseudomonadati</taxon>
        <taxon>Pseudomonadota</taxon>
        <taxon>Betaproteobacteria</taxon>
        <taxon>Burkholderiales</taxon>
        <taxon>Burkholderiaceae</taxon>
        <taxon>Cupriavidus</taxon>
    </lineage>
</organism>
<reference evidence="2 3" key="1">
    <citation type="submission" date="2018-04" db="EMBL/GenBank/DDBJ databases">
        <title>Cupriavidus necator CR12 genome sequencing and assembly.</title>
        <authorList>
            <person name="Ben Fekih I."/>
            <person name="Mazhar H.S."/>
            <person name="Bello S.K."/>
            <person name="Rensing C."/>
        </authorList>
    </citation>
    <scope>NUCLEOTIDE SEQUENCE [LARGE SCALE GENOMIC DNA]</scope>
    <source>
        <strain evidence="2 3">CR12</strain>
    </source>
</reference>
<gene>
    <name evidence="2" type="ORF">DDK22_04205</name>
</gene>
<sequence length="60" mass="6819">MDLLYLLAFVAYEAEWFLSLGTARFSTPYAHLSLVPILGPLTCIWILACKLWSLKSKMIV</sequence>
<keyword evidence="1" id="KW-0812">Transmembrane</keyword>
<comment type="caution">
    <text evidence="2">The sequence shown here is derived from an EMBL/GenBank/DDBJ whole genome shotgun (WGS) entry which is preliminary data.</text>
</comment>